<protein>
    <submittedName>
        <fullName evidence="1">Uncharacterized protein</fullName>
    </submittedName>
</protein>
<proteinExistence type="predicted"/>
<organism evidence="1">
    <name type="scientific">gut metagenome</name>
    <dbReference type="NCBI Taxonomy" id="749906"/>
    <lineage>
        <taxon>unclassified sequences</taxon>
        <taxon>metagenomes</taxon>
        <taxon>organismal metagenomes</taxon>
    </lineage>
</organism>
<dbReference type="EMBL" id="AMCI01000838">
    <property type="protein sequence ID" value="EJX07616.1"/>
    <property type="molecule type" value="Genomic_DNA"/>
</dbReference>
<name>J9D4M9_9ZZZZ</name>
<accession>J9D4M9</accession>
<evidence type="ECO:0000313" key="1">
    <source>
        <dbReference type="EMBL" id="EJX07616.1"/>
    </source>
</evidence>
<sequence length="104" mass="11725">MDYVSRYNQEVCFGVADLEYGYFLPLPSQLKGKILVTDGEEADSWQVRSLDGETLYLAVRVVSLNVQNDNYFRVGNVGSRKVQACIFDENVINSAGMKAEFFVL</sequence>
<dbReference type="AlphaFoldDB" id="J9D4M9"/>
<gene>
    <name evidence="1" type="ORF">EVA_04273</name>
</gene>
<comment type="caution">
    <text evidence="1">The sequence shown here is derived from an EMBL/GenBank/DDBJ whole genome shotgun (WGS) entry which is preliminary data.</text>
</comment>
<reference evidence="1" key="1">
    <citation type="journal article" date="2012" name="PLoS ONE">
        <title>Gene sets for utilization of primary and secondary nutrition supplies in the distal gut of endangered iberian lynx.</title>
        <authorList>
            <person name="Alcaide M."/>
            <person name="Messina E."/>
            <person name="Richter M."/>
            <person name="Bargiela R."/>
            <person name="Peplies J."/>
            <person name="Huws S.A."/>
            <person name="Newbold C.J."/>
            <person name="Golyshin P.N."/>
            <person name="Simon M.A."/>
            <person name="Lopez G."/>
            <person name="Yakimov M.M."/>
            <person name="Ferrer M."/>
        </authorList>
    </citation>
    <scope>NUCLEOTIDE SEQUENCE</scope>
</reference>